<dbReference type="InterPro" id="IPR027528">
    <property type="entry name" value="eIF3m"/>
</dbReference>
<dbReference type="PANTHER" id="PTHR15350">
    <property type="entry name" value="COP9 SIGNALOSOME COMPLEX SUBUNIT 7/DENDRITIC CELL PROTEIN GA17"/>
    <property type="match status" value="1"/>
</dbReference>
<dbReference type="GO" id="GO:0003743">
    <property type="term" value="F:translation initiation factor activity"/>
    <property type="evidence" value="ECO:0007669"/>
    <property type="project" value="UniProtKB-UniRule"/>
</dbReference>
<name>A0A0N4VI68_ENTVE</name>
<evidence type="ECO:0000256" key="2">
    <source>
        <dbReference type="ARBA" id="ARBA00022490"/>
    </source>
</evidence>
<reference evidence="7 8" key="2">
    <citation type="submission" date="2018-10" db="EMBL/GenBank/DDBJ databases">
        <authorList>
            <consortium name="Pathogen Informatics"/>
        </authorList>
    </citation>
    <scope>NUCLEOTIDE SEQUENCE [LARGE SCALE GENOMIC DNA]</scope>
</reference>
<evidence type="ECO:0000256" key="4">
    <source>
        <dbReference type="ARBA" id="ARBA00022917"/>
    </source>
</evidence>
<dbReference type="PROSITE" id="PS50250">
    <property type="entry name" value="PCI"/>
    <property type="match status" value="1"/>
</dbReference>
<evidence type="ECO:0000256" key="1">
    <source>
        <dbReference type="ARBA" id="ARBA00008482"/>
    </source>
</evidence>
<dbReference type="Proteomes" id="UP000274131">
    <property type="component" value="Unassembled WGS sequence"/>
</dbReference>
<dbReference type="InterPro" id="IPR045237">
    <property type="entry name" value="COPS7/eIF3m"/>
</dbReference>
<gene>
    <name evidence="7" type="ORF">EVEC_LOCUS9864</name>
</gene>
<organism evidence="9">
    <name type="scientific">Enterobius vermicularis</name>
    <name type="common">Human pinworm</name>
    <dbReference type="NCBI Taxonomy" id="51028"/>
    <lineage>
        <taxon>Eukaryota</taxon>
        <taxon>Metazoa</taxon>
        <taxon>Ecdysozoa</taxon>
        <taxon>Nematoda</taxon>
        <taxon>Chromadorea</taxon>
        <taxon>Rhabditida</taxon>
        <taxon>Spirurina</taxon>
        <taxon>Oxyuridomorpha</taxon>
        <taxon>Oxyuroidea</taxon>
        <taxon>Oxyuridae</taxon>
        <taxon>Enterobius</taxon>
    </lineage>
</organism>
<feature type="domain" description="PCI" evidence="6">
    <location>
        <begin position="189"/>
        <end position="352"/>
    </location>
</feature>
<keyword evidence="4 5" id="KW-0648">Protein biosynthesis</keyword>
<dbReference type="GO" id="GO:0016282">
    <property type="term" value="C:eukaryotic 43S preinitiation complex"/>
    <property type="evidence" value="ECO:0007669"/>
    <property type="project" value="UniProtKB-UniRule"/>
</dbReference>
<dbReference type="GO" id="GO:0001732">
    <property type="term" value="P:formation of cytoplasmic translation initiation complex"/>
    <property type="evidence" value="ECO:0007669"/>
    <property type="project" value="UniProtKB-UniRule"/>
</dbReference>
<keyword evidence="2 5" id="KW-0963">Cytoplasm</keyword>
<comment type="similarity">
    <text evidence="1">Belongs to the CSN7/EIF3M family. CSN7 subfamily.</text>
</comment>
<comment type="subcellular location">
    <subcellularLocation>
        <location evidence="5">Cytoplasm</location>
    </subcellularLocation>
</comment>
<dbReference type="AlphaFoldDB" id="A0A0N4VI68"/>
<comment type="function">
    <text evidence="5">Component of the eukaryotic translation initiation factor 3 (eIF-3) complex, which is involved in protein synthesis of a specialized repertoire of mRNAs and, together with other initiation factors, stimulates binding of mRNA and methionyl-tRNAi to the 40S ribosome. The eIF-3 complex specifically targets and initiates translation of a subset of mRNAs involved in cell proliferation.</text>
</comment>
<dbReference type="GO" id="GO:0033290">
    <property type="term" value="C:eukaryotic 48S preinitiation complex"/>
    <property type="evidence" value="ECO:0007669"/>
    <property type="project" value="UniProtKB-UniRule"/>
</dbReference>
<dbReference type="Pfam" id="PF01399">
    <property type="entry name" value="PCI"/>
    <property type="match status" value="1"/>
</dbReference>
<protein>
    <recommendedName>
        <fullName evidence="5">Eukaryotic translation initiation factor 3 subunit M</fullName>
        <shortName evidence="5">eIF3m</shortName>
    </recommendedName>
</protein>
<reference evidence="9" key="1">
    <citation type="submission" date="2017-02" db="UniProtKB">
        <authorList>
            <consortium name="WormBaseParasite"/>
        </authorList>
    </citation>
    <scope>IDENTIFICATION</scope>
</reference>
<evidence type="ECO:0000313" key="9">
    <source>
        <dbReference type="WBParaSite" id="EVEC_0001052101-mRNA-1"/>
    </source>
</evidence>
<dbReference type="PANTHER" id="PTHR15350:SF2">
    <property type="entry name" value="EUKARYOTIC TRANSLATION INITIATION FACTOR 3 SUBUNIT M"/>
    <property type="match status" value="1"/>
</dbReference>
<comment type="similarity">
    <text evidence="5">Belongs to the eIF-3 subunit M family.</text>
</comment>
<comment type="subunit">
    <text evidence="5">Component of the eukaryotic translation initiation factor 3 (eIF-3) complex.</text>
</comment>
<dbReference type="HAMAP" id="MF_03012">
    <property type="entry name" value="eIF3m"/>
    <property type="match status" value="1"/>
</dbReference>
<dbReference type="InterPro" id="IPR000717">
    <property type="entry name" value="PCI_dom"/>
</dbReference>
<evidence type="ECO:0000313" key="7">
    <source>
        <dbReference type="EMBL" id="VDD95113.1"/>
    </source>
</evidence>
<evidence type="ECO:0000313" key="8">
    <source>
        <dbReference type="Proteomes" id="UP000274131"/>
    </source>
</evidence>
<dbReference type="GO" id="GO:0071541">
    <property type="term" value="C:eukaryotic translation initiation factor 3 complex, eIF3m"/>
    <property type="evidence" value="ECO:0007669"/>
    <property type="project" value="UniProtKB-UniRule"/>
</dbReference>
<dbReference type="WBParaSite" id="EVEC_0001052101-mRNA-1">
    <property type="protein sequence ID" value="EVEC_0001052101-mRNA-1"/>
    <property type="gene ID" value="EVEC_0001052101"/>
</dbReference>
<evidence type="ECO:0000256" key="3">
    <source>
        <dbReference type="ARBA" id="ARBA00022540"/>
    </source>
</evidence>
<dbReference type="STRING" id="51028.A0A0N4VI68"/>
<dbReference type="OrthoDB" id="337870at2759"/>
<dbReference type="EMBL" id="UXUI01010346">
    <property type="protein sequence ID" value="VDD95113.1"/>
    <property type="molecule type" value="Genomic_DNA"/>
</dbReference>
<keyword evidence="8" id="KW-1185">Reference proteome</keyword>
<keyword evidence="3 5" id="KW-0396">Initiation factor</keyword>
<dbReference type="SMART" id="SM00088">
    <property type="entry name" value="PINT"/>
    <property type="match status" value="1"/>
</dbReference>
<proteinExistence type="inferred from homology"/>
<evidence type="ECO:0000259" key="6">
    <source>
        <dbReference type="PROSITE" id="PS50250"/>
    </source>
</evidence>
<sequence>MADAKALPVFAFTEERVQVQQLRGYLKEHGASIDEEGPADFADNLLGLVKELSLIGSLECDKETEMILSSVSSLIVVVAPEAAITIVDELCKQVSSDKFQGIGWSSNIGAAVRILSNLFYGFNTFPRVQYALYVALVKLCGRARIIGDLDVSPDKVNEYVKKWNLNKDQQRNLLRDIHAALINDQRSDQAAKTMMALLGTYTDEDASSAVDDAHECVRTAIVDPKSFSFDHLLRLEAVRVLGKKDPVMYEMLKLVSEGTLKDYHTFVQKHPNFVKEKLHVEESVLVKKMRLLTLMSMAEKNNTISLKDLAKEVDMEDGVELEEFIIEAVQVNAITGKVDEIRRELHITSLQHRSFGRPQWELLQKRLTMLIDNLKEAHKNIGSVLPHDEAT</sequence>
<evidence type="ECO:0000256" key="5">
    <source>
        <dbReference type="HAMAP-Rule" id="MF_03012"/>
    </source>
</evidence>
<accession>A0A0N4VI68</accession>